<dbReference type="InterPro" id="IPR021295">
    <property type="entry name" value="DUF2867"/>
</dbReference>
<dbReference type="Gene3D" id="3.40.50.720">
    <property type="entry name" value="NAD(P)-binding Rossmann-like Domain"/>
    <property type="match status" value="1"/>
</dbReference>
<dbReference type="SUPFAM" id="SSF51735">
    <property type="entry name" value="NAD(P)-binding Rossmann-fold domains"/>
    <property type="match status" value="1"/>
</dbReference>
<dbReference type="SUPFAM" id="SSF55961">
    <property type="entry name" value="Bet v1-like"/>
    <property type="match status" value="1"/>
</dbReference>
<comment type="caution">
    <text evidence="4">The sequence shown here is derived from an EMBL/GenBank/DDBJ whole genome shotgun (WGS) entry which is preliminary data.</text>
</comment>
<keyword evidence="2" id="KW-0472">Membrane</keyword>
<evidence type="ECO:0000259" key="3">
    <source>
        <dbReference type="Pfam" id="PF13460"/>
    </source>
</evidence>
<dbReference type="Proteomes" id="UP001501084">
    <property type="component" value="Unassembled WGS sequence"/>
</dbReference>
<dbReference type="InterPro" id="IPR051783">
    <property type="entry name" value="NAD(P)-dependent_oxidoreduct"/>
</dbReference>
<dbReference type="EMBL" id="BAAAOP010000007">
    <property type="protein sequence ID" value="GAA2188989.1"/>
    <property type="molecule type" value="Genomic_DNA"/>
</dbReference>
<feature type="transmembrane region" description="Helical" evidence="2">
    <location>
        <begin position="738"/>
        <end position="759"/>
    </location>
</feature>
<gene>
    <name evidence="4" type="ORF">GCM10009786_20310</name>
</gene>
<dbReference type="Gene3D" id="3.40.50.1820">
    <property type="entry name" value="alpha/beta hydrolase"/>
    <property type="match status" value="1"/>
</dbReference>
<evidence type="ECO:0000313" key="5">
    <source>
        <dbReference type="Proteomes" id="UP001501084"/>
    </source>
</evidence>
<keyword evidence="5" id="KW-1185">Reference proteome</keyword>
<keyword evidence="2" id="KW-1133">Transmembrane helix</keyword>
<accession>A0ABP5N2I4</accession>
<sequence>MTSAPAERRFSTVRRLAWWAADYVYAVRRQARALWDRSGPRDFLNGSESPVVVIPGVYEPWRFMLPLIRRLHRDGHPVHVLDPLRNNRVPVVEGARIVDEYLAAAGLADVVLLAHSKGGLIGKHVMAFGRHADRVRSMVAVAAPFGGSRYARYLLGRTLRAFSPVDPTIVLLAEAPEVNARIVSVYARFDPHIPEGSELAGARNVPIDTGGHFRVLDNVKTIAVVREVADHGVERETGAVSADGVGERMKSSADRSGGEEGLSAPTGQEEVLRAIPRPAGEMPRVLVLGATGYLGGRLMPRLLNAGYRVRTLSRSEERIRAYPWSEETEIEVGDAGDAEAMARAVRDVDIIVYLVHSMSSGAEFAEKDREIAENVAARAREAGVSRIVYLGGLHPEGVRLSPHLASRTEVGEILLASGVPTLELQAGVVIGSGSASFEMVRHLTEVLPYMPAPKWVRNFIQPIAVRDVLHYLLAAARVEHDVNRALDIGGPDVLRYGQMMNGYAVEAGLPQRGIASLPVLTPRLASHWVGLVTPVPTSIARPLVESLQHRCVMQNHDVDAILPQPEHGLTPYREAVRLALGRIEVDGVETSWVDARVAAPSEPLPSDPEWAGRTVFTDQRERESTASPDAVWSVITQIGGETGWYSSPRLWALRGWYDRITGGVGLQRGRRSRTRLVVGDAVDVWRVESIEPGRLLRLRAEMRVPGLAWLELSVEPTGRGSVYRQRAVFFPRGLAGRLYWLAMLPFHGLIFSGMVARIVGLAEEERSRGADS</sequence>
<evidence type="ECO:0000256" key="1">
    <source>
        <dbReference type="SAM" id="MobiDB-lite"/>
    </source>
</evidence>
<feature type="compositionally biased region" description="Basic and acidic residues" evidence="1">
    <location>
        <begin position="245"/>
        <end position="258"/>
    </location>
</feature>
<name>A0ABP5N2I4_9MICO</name>
<dbReference type="SUPFAM" id="SSF53474">
    <property type="entry name" value="alpha/beta-Hydrolases"/>
    <property type="match status" value="1"/>
</dbReference>
<dbReference type="InterPro" id="IPR016040">
    <property type="entry name" value="NAD(P)-bd_dom"/>
</dbReference>
<dbReference type="PANTHER" id="PTHR48079:SF6">
    <property type="entry name" value="NAD(P)-BINDING DOMAIN-CONTAINING PROTEIN-RELATED"/>
    <property type="match status" value="1"/>
</dbReference>
<evidence type="ECO:0000313" key="4">
    <source>
        <dbReference type="EMBL" id="GAA2188989.1"/>
    </source>
</evidence>
<dbReference type="Pfam" id="PF13460">
    <property type="entry name" value="NAD_binding_10"/>
    <property type="match status" value="1"/>
</dbReference>
<dbReference type="InterPro" id="IPR029058">
    <property type="entry name" value="AB_hydrolase_fold"/>
</dbReference>
<organism evidence="4 5">
    <name type="scientific">Leucobacter alluvii</name>
    <dbReference type="NCBI Taxonomy" id="340321"/>
    <lineage>
        <taxon>Bacteria</taxon>
        <taxon>Bacillati</taxon>
        <taxon>Actinomycetota</taxon>
        <taxon>Actinomycetes</taxon>
        <taxon>Micrococcales</taxon>
        <taxon>Microbacteriaceae</taxon>
        <taxon>Leucobacter</taxon>
    </lineage>
</organism>
<dbReference type="Pfam" id="PF11066">
    <property type="entry name" value="DUF2867"/>
    <property type="match status" value="1"/>
</dbReference>
<proteinExistence type="predicted"/>
<evidence type="ECO:0000256" key="2">
    <source>
        <dbReference type="SAM" id="Phobius"/>
    </source>
</evidence>
<feature type="region of interest" description="Disordered" evidence="1">
    <location>
        <begin position="235"/>
        <end position="266"/>
    </location>
</feature>
<dbReference type="InterPro" id="IPR036291">
    <property type="entry name" value="NAD(P)-bd_dom_sf"/>
</dbReference>
<reference evidence="5" key="1">
    <citation type="journal article" date="2019" name="Int. J. Syst. Evol. Microbiol.">
        <title>The Global Catalogue of Microorganisms (GCM) 10K type strain sequencing project: providing services to taxonomists for standard genome sequencing and annotation.</title>
        <authorList>
            <consortium name="The Broad Institute Genomics Platform"/>
            <consortium name="The Broad Institute Genome Sequencing Center for Infectious Disease"/>
            <person name="Wu L."/>
            <person name="Ma J."/>
        </authorList>
    </citation>
    <scope>NUCLEOTIDE SEQUENCE [LARGE SCALE GENOMIC DNA]</scope>
    <source>
        <strain evidence="5">JCM 14919</strain>
    </source>
</reference>
<keyword evidence="2" id="KW-0812">Transmembrane</keyword>
<feature type="domain" description="NAD(P)-binding" evidence="3">
    <location>
        <begin position="289"/>
        <end position="394"/>
    </location>
</feature>
<dbReference type="PANTHER" id="PTHR48079">
    <property type="entry name" value="PROTEIN YEEZ"/>
    <property type="match status" value="1"/>
</dbReference>
<protein>
    <recommendedName>
        <fullName evidence="3">NAD(P)-binding domain-containing protein</fullName>
    </recommendedName>
</protein>